<dbReference type="PROSITE" id="PS00108">
    <property type="entry name" value="PROTEIN_KINASE_ST"/>
    <property type="match status" value="1"/>
</dbReference>
<comment type="catalytic activity">
    <reaction evidence="17">
        <text>L-seryl-[protein] + ATP = O-phospho-L-seryl-[protein] + ADP + H(+)</text>
        <dbReference type="Rhea" id="RHEA:17989"/>
        <dbReference type="Rhea" id="RHEA-COMP:9863"/>
        <dbReference type="Rhea" id="RHEA-COMP:11604"/>
        <dbReference type="ChEBI" id="CHEBI:15378"/>
        <dbReference type="ChEBI" id="CHEBI:29999"/>
        <dbReference type="ChEBI" id="CHEBI:30616"/>
        <dbReference type="ChEBI" id="CHEBI:83421"/>
        <dbReference type="ChEBI" id="CHEBI:456216"/>
        <dbReference type="EC" id="2.7.11.1"/>
    </reaction>
</comment>
<dbReference type="GO" id="GO:0042742">
    <property type="term" value="P:defense response to bacterium"/>
    <property type="evidence" value="ECO:0007669"/>
    <property type="project" value="UniProtKB-ARBA"/>
</dbReference>
<dbReference type="InterPro" id="IPR027417">
    <property type="entry name" value="P-loop_NTPase"/>
</dbReference>
<evidence type="ECO:0000256" key="9">
    <source>
        <dbReference type="ARBA" id="ARBA00022741"/>
    </source>
</evidence>
<evidence type="ECO:0000256" key="7">
    <source>
        <dbReference type="ARBA" id="ARBA00022692"/>
    </source>
</evidence>
<dbReference type="Pfam" id="PF23598">
    <property type="entry name" value="LRR_14"/>
    <property type="match status" value="1"/>
</dbReference>
<evidence type="ECO:0000313" key="21">
    <source>
        <dbReference type="EMBL" id="CDM87048.1"/>
    </source>
</evidence>
<feature type="domain" description="MSP" evidence="20">
    <location>
        <begin position="342"/>
        <end position="460"/>
    </location>
</feature>
<keyword evidence="14" id="KW-0175">Coiled coil</keyword>
<dbReference type="InterPro" id="IPR041118">
    <property type="entry name" value="Rx_N"/>
</dbReference>
<evidence type="ECO:0000256" key="11">
    <source>
        <dbReference type="ARBA" id="ARBA00022821"/>
    </source>
</evidence>
<evidence type="ECO:0000256" key="6">
    <source>
        <dbReference type="ARBA" id="ARBA00022679"/>
    </source>
</evidence>
<keyword evidence="9 18" id="KW-0547">Nucleotide-binding</keyword>
<keyword evidence="11" id="KW-0611">Plant defense</keyword>
<dbReference type="SUPFAM" id="SSF49354">
    <property type="entry name" value="PapD-like"/>
    <property type="match status" value="1"/>
</dbReference>
<dbReference type="PANTHER" id="PTHR45707:SF50">
    <property type="entry name" value="VESICLE-ASSOCIATED PROTEIN 1-1"/>
    <property type="match status" value="1"/>
</dbReference>
<reference evidence="21" key="1">
    <citation type="journal article" date="2014" name="Science">
        <title>Structural and functional partitioning of bread wheat chromosome 3B.</title>
        <authorList>
            <person name="Choulet F."/>
            <person name="Alberti A."/>
            <person name="Theil S."/>
            <person name="Glover N."/>
            <person name="Barbe V."/>
            <person name="Daron J."/>
            <person name="Pingault L."/>
            <person name="Sourdille P."/>
            <person name="Couloux A."/>
            <person name="Paux E."/>
            <person name="Leroy P."/>
            <person name="Mangenot S."/>
            <person name="Guilhot N."/>
            <person name="Le Gouis J."/>
            <person name="Balfourier F."/>
            <person name="Alaux M."/>
            <person name="Jamilloux V."/>
            <person name="Poulain J."/>
            <person name="Durand C."/>
            <person name="Bellec A."/>
            <person name="Gaspin C."/>
            <person name="Safar J."/>
            <person name="Dolezel J."/>
            <person name="Rogers J."/>
            <person name="Vandepoele K."/>
            <person name="Aury J.M."/>
            <person name="Mayer K."/>
            <person name="Berges H."/>
            <person name="Quesneville H."/>
            <person name="Wincker P."/>
            <person name="Feuillet C."/>
        </authorList>
    </citation>
    <scope>NUCLEOTIDE SEQUENCE</scope>
</reference>
<keyword evidence="7" id="KW-0812">Transmembrane</keyword>
<dbReference type="ExpressionAtlas" id="A0A080YUG9">
    <property type="expression patterns" value="baseline and differential"/>
</dbReference>
<keyword evidence="23" id="KW-1185">Reference proteome</keyword>
<dbReference type="InterPro" id="IPR002182">
    <property type="entry name" value="NB-ARC"/>
</dbReference>
<dbReference type="InterPro" id="IPR038005">
    <property type="entry name" value="RX-like_CC"/>
</dbReference>
<accession>A0A080YUG9</accession>
<keyword evidence="13" id="KW-1133">Transmembrane helix</keyword>
<dbReference type="PRINTS" id="PR00364">
    <property type="entry name" value="DISEASERSIST"/>
</dbReference>
<dbReference type="GO" id="GO:0009626">
    <property type="term" value="P:plant-type hypersensitive response"/>
    <property type="evidence" value="ECO:0007669"/>
    <property type="project" value="UniProtKB-ARBA"/>
</dbReference>
<evidence type="ECO:0000256" key="5">
    <source>
        <dbReference type="ARBA" id="ARBA00022614"/>
    </source>
</evidence>
<evidence type="ECO:0000256" key="2">
    <source>
        <dbReference type="ARBA" id="ARBA00008894"/>
    </source>
</evidence>
<dbReference type="PANTHER" id="PTHR45707">
    <property type="entry name" value="C2 CALCIUM/LIPID-BINDING PLANT PHOSPHORIBOSYLTRANSFERASE FAMILY PROTEIN"/>
    <property type="match status" value="1"/>
</dbReference>
<evidence type="ECO:0000259" key="20">
    <source>
        <dbReference type="PROSITE" id="PS50202"/>
    </source>
</evidence>
<dbReference type="InterPro" id="IPR011009">
    <property type="entry name" value="Kinase-like_dom_sf"/>
</dbReference>
<evidence type="ECO:0000256" key="17">
    <source>
        <dbReference type="ARBA" id="ARBA00048679"/>
    </source>
</evidence>
<evidence type="ECO:0000256" key="15">
    <source>
        <dbReference type="ARBA" id="ARBA00023136"/>
    </source>
</evidence>
<evidence type="ECO:0000256" key="8">
    <source>
        <dbReference type="ARBA" id="ARBA00022737"/>
    </source>
</evidence>
<dbReference type="InterPro" id="IPR000719">
    <property type="entry name" value="Prot_kinase_dom"/>
</dbReference>
<protein>
    <recommendedName>
        <fullName evidence="3">non-specific serine/threonine protein kinase</fullName>
        <ecNumber evidence="3">2.7.11.1</ecNumber>
    </recommendedName>
</protein>
<dbReference type="FunFam" id="1.10.10.10:FF:000322">
    <property type="entry name" value="Probable disease resistance protein At1g63360"/>
    <property type="match status" value="1"/>
</dbReference>
<reference evidence="22" key="3">
    <citation type="submission" date="2018-10" db="UniProtKB">
        <authorList>
            <consortium name="EnsemblPlants"/>
        </authorList>
    </citation>
    <scope>IDENTIFICATION</scope>
</reference>
<organism evidence="21">
    <name type="scientific">Triticum aestivum</name>
    <name type="common">Wheat</name>
    <dbReference type="NCBI Taxonomy" id="4565"/>
    <lineage>
        <taxon>Eukaryota</taxon>
        <taxon>Viridiplantae</taxon>
        <taxon>Streptophyta</taxon>
        <taxon>Embryophyta</taxon>
        <taxon>Tracheophyta</taxon>
        <taxon>Spermatophyta</taxon>
        <taxon>Magnoliopsida</taxon>
        <taxon>Liliopsida</taxon>
        <taxon>Poales</taxon>
        <taxon>Poaceae</taxon>
        <taxon>BOP clade</taxon>
        <taxon>Pooideae</taxon>
        <taxon>Triticodae</taxon>
        <taxon>Triticeae</taxon>
        <taxon>Triticinae</taxon>
        <taxon>Triticum</taxon>
    </lineage>
</organism>
<proteinExistence type="inferred from homology"/>
<dbReference type="FunFam" id="3.40.50.300:FF:001091">
    <property type="entry name" value="Probable disease resistance protein At1g61300"/>
    <property type="match status" value="1"/>
</dbReference>
<dbReference type="InterPro" id="IPR036388">
    <property type="entry name" value="WH-like_DNA-bd_sf"/>
</dbReference>
<dbReference type="InterPro" id="IPR008962">
    <property type="entry name" value="PapD-like_sf"/>
</dbReference>
<dbReference type="EnsemblPlants" id="TraesCS3B02G593500.1">
    <property type="protein sequence ID" value="TraesCS3B02G593500.1"/>
    <property type="gene ID" value="TraesCS3B02G593500"/>
</dbReference>
<dbReference type="SUPFAM" id="SSF52540">
    <property type="entry name" value="P-loop containing nucleoside triphosphate hydrolases"/>
    <property type="match status" value="1"/>
</dbReference>
<dbReference type="InterPro" id="IPR017441">
    <property type="entry name" value="Protein_kinase_ATP_BS"/>
</dbReference>
<feature type="domain" description="Protein kinase" evidence="19">
    <location>
        <begin position="115"/>
        <end position="429"/>
    </location>
</feature>
<dbReference type="HOGENOM" id="CLU_257559_0_0_1"/>
<dbReference type="GO" id="GO:0005886">
    <property type="term" value="C:plasma membrane"/>
    <property type="evidence" value="ECO:0007669"/>
    <property type="project" value="UniProtKB-SubCell"/>
</dbReference>
<dbReference type="Pfam" id="PF23559">
    <property type="entry name" value="WHD_DRP"/>
    <property type="match status" value="1"/>
</dbReference>
<dbReference type="GO" id="GO:0043531">
    <property type="term" value="F:ADP binding"/>
    <property type="evidence" value="ECO:0007669"/>
    <property type="project" value="InterPro"/>
</dbReference>
<dbReference type="Pfam" id="PF18052">
    <property type="entry name" value="Rx_N"/>
    <property type="match status" value="1"/>
</dbReference>
<keyword evidence="12 18" id="KW-0067">ATP-binding</keyword>
<dbReference type="PROSITE" id="PS50202">
    <property type="entry name" value="MSP"/>
    <property type="match status" value="1"/>
</dbReference>
<keyword evidence="5" id="KW-0433">Leucine-rich repeat</keyword>
<dbReference type="GO" id="GO:0004674">
    <property type="term" value="F:protein serine/threonine kinase activity"/>
    <property type="evidence" value="ECO:0007669"/>
    <property type="project" value="UniProtKB-KW"/>
</dbReference>
<dbReference type="PROSITE" id="PS00107">
    <property type="entry name" value="PROTEIN_KINASE_ATP"/>
    <property type="match status" value="1"/>
</dbReference>
<keyword evidence="4" id="KW-0723">Serine/threonine-protein kinase</keyword>
<keyword evidence="10" id="KW-0418">Kinase</keyword>
<comment type="subcellular location">
    <subcellularLocation>
        <location evidence="1">Cell membrane</location>
        <topology evidence="1">Single-pass membrane protein</topology>
    </subcellularLocation>
</comment>
<dbReference type="SMR" id="A0A080YUG9"/>
<evidence type="ECO:0000256" key="1">
    <source>
        <dbReference type="ARBA" id="ARBA00004162"/>
    </source>
</evidence>
<keyword evidence="6" id="KW-0808">Transferase</keyword>
<comment type="similarity">
    <text evidence="2">Belongs to the disease resistance NB-LRR family.</text>
</comment>
<comment type="catalytic activity">
    <reaction evidence="16">
        <text>L-threonyl-[protein] + ATP = O-phospho-L-threonyl-[protein] + ADP + H(+)</text>
        <dbReference type="Rhea" id="RHEA:46608"/>
        <dbReference type="Rhea" id="RHEA-COMP:11060"/>
        <dbReference type="Rhea" id="RHEA-COMP:11605"/>
        <dbReference type="ChEBI" id="CHEBI:15378"/>
        <dbReference type="ChEBI" id="CHEBI:30013"/>
        <dbReference type="ChEBI" id="CHEBI:30616"/>
        <dbReference type="ChEBI" id="CHEBI:61977"/>
        <dbReference type="ChEBI" id="CHEBI:456216"/>
        <dbReference type="EC" id="2.7.11.1"/>
    </reaction>
</comment>
<reference evidence="22" key="2">
    <citation type="submission" date="2018-08" db="EMBL/GenBank/DDBJ databases">
        <authorList>
            <person name="Rossello M."/>
        </authorList>
    </citation>
    <scope>NUCLEOTIDE SEQUENCE [LARGE SCALE GENOMIC DNA]</scope>
    <source>
        <strain evidence="22">cv. Chinese Spring</strain>
    </source>
</reference>
<evidence type="ECO:0000256" key="18">
    <source>
        <dbReference type="PROSITE-ProRule" id="PRU10141"/>
    </source>
</evidence>
<dbReference type="Gramene" id="TraesCS3B03G1482600.1">
    <property type="protein sequence ID" value="TraesCS3B03G1482600.1.CDS"/>
    <property type="gene ID" value="TraesCS3B03G1482600"/>
</dbReference>
<feature type="binding site" evidence="18">
    <location>
        <position position="142"/>
    </location>
    <ligand>
        <name>ATP</name>
        <dbReference type="ChEBI" id="CHEBI:30616"/>
    </ligand>
</feature>
<dbReference type="InterPro" id="IPR058922">
    <property type="entry name" value="WHD_DRP"/>
</dbReference>
<gene>
    <name evidence="21" type="ORF">TRAES_3BF278900040CFD_c1</name>
</gene>
<keyword evidence="15" id="KW-0472">Membrane</keyword>
<dbReference type="Gene3D" id="3.40.50.300">
    <property type="entry name" value="P-loop containing nucleotide triphosphate hydrolases"/>
    <property type="match status" value="1"/>
</dbReference>
<evidence type="ECO:0000256" key="13">
    <source>
        <dbReference type="ARBA" id="ARBA00022989"/>
    </source>
</evidence>
<dbReference type="Pfam" id="PF00069">
    <property type="entry name" value="Pkinase"/>
    <property type="match status" value="1"/>
</dbReference>
<dbReference type="InterPro" id="IPR008271">
    <property type="entry name" value="Ser/Thr_kinase_AS"/>
</dbReference>
<dbReference type="Gene3D" id="2.60.40.10">
    <property type="entry name" value="Immunoglobulins"/>
    <property type="match status" value="1"/>
</dbReference>
<evidence type="ECO:0000259" key="19">
    <source>
        <dbReference type="PROSITE" id="PS50011"/>
    </source>
</evidence>
<dbReference type="SUPFAM" id="SSF52058">
    <property type="entry name" value="L domain-like"/>
    <property type="match status" value="1"/>
</dbReference>
<evidence type="ECO:0000256" key="10">
    <source>
        <dbReference type="ARBA" id="ARBA00022777"/>
    </source>
</evidence>
<dbReference type="CDD" id="cd14798">
    <property type="entry name" value="RX-CC_like"/>
    <property type="match status" value="1"/>
</dbReference>
<evidence type="ECO:0000256" key="12">
    <source>
        <dbReference type="ARBA" id="ARBA00022840"/>
    </source>
</evidence>
<dbReference type="PROSITE" id="PS50011">
    <property type="entry name" value="PROTEIN_KINASE_DOM"/>
    <property type="match status" value="1"/>
</dbReference>
<dbReference type="GO" id="GO:0005524">
    <property type="term" value="F:ATP binding"/>
    <property type="evidence" value="ECO:0007669"/>
    <property type="project" value="UniProtKB-UniRule"/>
</dbReference>
<dbReference type="SUPFAM" id="SSF56112">
    <property type="entry name" value="Protein kinase-like (PK-like)"/>
    <property type="match status" value="1"/>
</dbReference>
<sequence length="1424" mass="162243">MAHSCTAPWPHNRTERFLAACLASPPQSLHPRHPGYDQIAWTSAEQIEFVLCRPHTGVPASSPVGHIQGYRLNLLWEKHRALRMGDRIVLERILSGFEKPTNLALALLQEITENFSEMRKIGEGGFGEVYKGVLHNRIIAVKRIIVSEHTIDDRLFDREVKNLMKIISHRNVVRFLGFCSNTHREAIKEEGSTELVLAQMRERLLCFEYISNRSLDKHITDELRGLEWSIRYEIIKGICHGLHYLHEEKNIIHMDLKPGNIMIDEDMVPKITDFGLSRLDKHTHTSGTRYITQGYCAPEYVNGGKTSKKADMYSLGVILTELITGLKGDPENVNISLYSDDMLGIKPLELRFLFERQKQISSVVKLINKTKDYYAFNIETPSQQYCAQPNKGIVCPQSKCTIQITMQMHETTPQDMPYTDDFIVQSTKVDGDLRAGDITDVLFNKEPGKVDEVILTVVVYLPEKSKGDLKSREDTKKKRNMVEYAFSKDKPGVGATMQSEDINSIGYKDVRGQCTGQPEHHSFHAAPSMQTKMSNRVVDLATGAMGSLLYKLGDLLKEEYNLEIGAKTDIEYFSDELLEMQLALCKVSEVQRDNLNDQVIHWANNVRDMSYDIEDVVDGFLVHIEHASNTGFFMGLMQNMFNLFKWGKTHNPIRDTIKDIKKQVKDAADRRRKCKVDEVVANVAVVTTIDPRISAIYKDQKELVGIKEPRNELIKWLSDKEGGGDVSKKQLKIVSIVGFGGLGKTTLAKAVYDKLQSQFYPMVFVPVGRNPNVKKVFEAILHELGYGFNALNLNEMQLINKIRELLQNKRYFIVIDDIWDSSAWDIIKCALTNDNCGSGVLTTTRIRSVADDCCIHSRGYVYMMKPLNNQDSRKLFVSRIFGNHDDLKDMEQILDLSYMHLPHHLKTCLLDIGKYREDQEIEKDYLLRQWIAQEFVSTTSVRDAEDVAEDYFYKLINMSMIQPWKIDYNDEVLSCKVHDIMLDLIRSKVAEENFSLIIDGPEVVIREHKRVRRVSIYYNGEDDGEILEAISGPLSHVRSILLFRGPLVPSFLVLKYVRVLHLEDERCERLDLTGICGLFLLRYLKIFCCRIHLILPSKIGELRQLETVEVEGQYKPTSLPSDIVTLPRLSHLSYSNGLVLPDGIGKLKSLRTLRGAAFLESSVDNIKGLGELTNLRELEMFSELRFYNEEDELEWKMHIDALRSSIGKLSNTLRSLYIGERCPIVPLVHGWSSTLTPPRRLRKLDLTGCEFQGIPEWIAQLHELYSLTIFVREVADFVSIVAGLRSLAHLELRGLMYGLSKREKWVIINARAFGALKHLELYCPYVSLVFEAGAMPNLEKLGICFRFFISAELLPVGIEHLPAGTLRDIHLTLASNGNEVVASQFEQHKAAVGMLLKSAFEAHHPAADVTIDFDNVLKRLMQSL</sequence>
<dbReference type="GO" id="GO:0002758">
    <property type="term" value="P:innate immune response-activating signaling pathway"/>
    <property type="evidence" value="ECO:0007669"/>
    <property type="project" value="UniProtKB-ARBA"/>
</dbReference>
<dbReference type="Gene3D" id="1.10.10.10">
    <property type="entry name" value="Winged helix-like DNA-binding domain superfamily/Winged helix DNA-binding domain"/>
    <property type="match status" value="1"/>
</dbReference>
<dbReference type="Gene3D" id="3.80.10.10">
    <property type="entry name" value="Ribonuclease Inhibitor"/>
    <property type="match status" value="1"/>
</dbReference>
<evidence type="ECO:0000256" key="14">
    <source>
        <dbReference type="ARBA" id="ARBA00023054"/>
    </source>
</evidence>
<dbReference type="InterPro" id="IPR013783">
    <property type="entry name" value="Ig-like_fold"/>
</dbReference>
<evidence type="ECO:0000256" key="3">
    <source>
        <dbReference type="ARBA" id="ARBA00012513"/>
    </source>
</evidence>
<dbReference type="Pfam" id="PF00931">
    <property type="entry name" value="NB-ARC"/>
    <property type="match status" value="1"/>
</dbReference>
<dbReference type="EC" id="2.7.11.1" evidence="3"/>
<evidence type="ECO:0000256" key="16">
    <source>
        <dbReference type="ARBA" id="ARBA00047899"/>
    </source>
</evidence>
<dbReference type="Gene3D" id="1.20.5.4130">
    <property type="match status" value="1"/>
</dbReference>
<dbReference type="InterPro" id="IPR032675">
    <property type="entry name" value="LRR_dom_sf"/>
</dbReference>
<keyword evidence="8" id="KW-0677">Repeat</keyword>
<dbReference type="InterPro" id="IPR055414">
    <property type="entry name" value="LRR_R13L4/SHOC2-like"/>
</dbReference>
<evidence type="ECO:0000256" key="4">
    <source>
        <dbReference type="ARBA" id="ARBA00022527"/>
    </source>
</evidence>
<dbReference type="Gramene" id="TraesCS3B02G593500.1">
    <property type="protein sequence ID" value="TraesCS3B02G593500.1"/>
    <property type="gene ID" value="TraesCS3B02G593500"/>
</dbReference>
<evidence type="ECO:0000313" key="23">
    <source>
        <dbReference type="Proteomes" id="UP000019116"/>
    </source>
</evidence>
<name>A0A080YUG9_WHEAT</name>
<dbReference type="EMBL" id="HG670306">
    <property type="protein sequence ID" value="CDM87048.1"/>
    <property type="molecule type" value="Genomic_DNA"/>
</dbReference>
<dbReference type="SMART" id="SM00220">
    <property type="entry name" value="S_TKc"/>
    <property type="match status" value="1"/>
</dbReference>
<dbReference type="Proteomes" id="UP000019116">
    <property type="component" value="Chromosome 3B"/>
</dbReference>
<dbReference type="FunFam" id="1.10.510.10:FF:001023">
    <property type="entry name" value="Os07g0541700 protein"/>
    <property type="match status" value="1"/>
</dbReference>
<evidence type="ECO:0000313" key="22">
    <source>
        <dbReference type="EnsemblPlants" id="TraesCS3B02G593500.1"/>
    </source>
</evidence>
<dbReference type="Gene3D" id="1.10.510.10">
    <property type="entry name" value="Transferase(Phosphotransferase) domain 1"/>
    <property type="match status" value="1"/>
</dbReference>
<dbReference type="InterPro" id="IPR000535">
    <property type="entry name" value="MSP_dom"/>
</dbReference>